<dbReference type="EC" id="3.2.2.n1" evidence="3"/>
<comment type="catalytic activity">
    <reaction evidence="1">
        <text>AMP + H2O = D-ribose 5-phosphate + adenine</text>
        <dbReference type="Rhea" id="RHEA:20129"/>
        <dbReference type="ChEBI" id="CHEBI:15377"/>
        <dbReference type="ChEBI" id="CHEBI:16708"/>
        <dbReference type="ChEBI" id="CHEBI:78346"/>
        <dbReference type="ChEBI" id="CHEBI:456215"/>
        <dbReference type="EC" id="3.2.2.4"/>
    </reaction>
</comment>
<keyword evidence="3" id="KW-0378">Hydrolase</keyword>
<dbReference type="InterPro" id="IPR005269">
    <property type="entry name" value="LOG"/>
</dbReference>
<dbReference type="EMBL" id="VUOC01000004">
    <property type="protein sequence ID" value="KAA2239521.1"/>
    <property type="molecule type" value="Genomic_DNA"/>
</dbReference>
<name>A0A5B2VKC1_9BACT</name>
<evidence type="ECO:0000256" key="1">
    <source>
        <dbReference type="ARBA" id="ARBA00000274"/>
    </source>
</evidence>
<dbReference type="GO" id="GO:0005829">
    <property type="term" value="C:cytosol"/>
    <property type="evidence" value="ECO:0007669"/>
    <property type="project" value="TreeGrafter"/>
</dbReference>
<dbReference type="GO" id="GO:0008714">
    <property type="term" value="F:AMP nucleosidase activity"/>
    <property type="evidence" value="ECO:0007669"/>
    <property type="project" value="UniProtKB-EC"/>
</dbReference>
<dbReference type="Gene3D" id="3.40.50.450">
    <property type="match status" value="1"/>
</dbReference>
<organism evidence="4 5">
    <name type="scientific">Chitinophaga agrisoli</name>
    <dbReference type="NCBI Taxonomy" id="2607653"/>
    <lineage>
        <taxon>Bacteria</taxon>
        <taxon>Pseudomonadati</taxon>
        <taxon>Bacteroidota</taxon>
        <taxon>Chitinophagia</taxon>
        <taxon>Chitinophagales</taxon>
        <taxon>Chitinophagaceae</taxon>
        <taxon>Chitinophaga</taxon>
    </lineage>
</organism>
<evidence type="ECO:0000256" key="3">
    <source>
        <dbReference type="RuleBase" id="RU363015"/>
    </source>
</evidence>
<dbReference type="AlphaFoldDB" id="A0A5B2VKC1"/>
<reference evidence="4 5" key="1">
    <citation type="submission" date="2019-09" db="EMBL/GenBank/DDBJ databases">
        <title>Chitinophaga ginsengihumi sp. nov., isolated from soil of ginseng rhizosphere.</title>
        <authorList>
            <person name="Lee J."/>
        </authorList>
    </citation>
    <scope>NUCLEOTIDE SEQUENCE [LARGE SCALE GENOMIC DNA]</scope>
    <source>
        <strain evidence="4 5">BN140078</strain>
    </source>
</reference>
<dbReference type="InterPro" id="IPR031100">
    <property type="entry name" value="LOG_fam"/>
</dbReference>
<dbReference type="RefSeq" id="WP_149840700.1">
    <property type="nucleotide sequence ID" value="NZ_VUOC01000004.1"/>
</dbReference>
<dbReference type="SUPFAM" id="SSF102405">
    <property type="entry name" value="MCP/YpsA-like"/>
    <property type="match status" value="1"/>
</dbReference>
<evidence type="ECO:0000313" key="4">
    <source>
        <dbReference type="EMBL" id="KAA2239521.1"/>
    </source>
</evidence>
<comment type="caution">
    <text evidence="4">The sequence shown here is derived from an EMBL/GenBank/DDBJ whole genome shotgun (WGS) entry which is preliminary data.</text>
</comment>
<comment type="similarity">
    <text evidence="2 3">Belongs to the LOG family.</text>
</comment>
<dbReference type="PANTHER" id="PTHR31223:SF70">
    <property type="entry name" value="LOG FAMILY PROTEIN YJL055W"/>
    <property type="match status" value="1"/>
</dbReference>
<dbReference type="NCBIfam" id="TIGR00730">
    <property type="entry name" value="Rossman fold protein, TIGR00730 family"/>
    <property type="match status" value="1"/>
</dbReference>
<dbReference type="PANTHER" id="PTHR31223">
    <property type="entry name" value="LOG FAMILY PROTEIN YJL055W"/>
    <property type="match status" value="1"/>
</dbReference>
<reference evidence="4 5" key="2">
    <citation type="submission" date="2019-09" db="EMBL/GenBank/DDBJ databases">
        <authorList>
            <person name="Jin C."/>
        </authorList>
    </citation>
    <scope>NUCLEOTIDE SEQUENCE [LARGE SCALE GENOMIC DNA]</scope>
    <source>
        <strain evidence="4 5">BN140078</strain>
    </source>
</reference>
<keyword evidence="5" id="KW-1185">Reference proteome</keyword>
<dbReference type="GO" id="GO:0009691">
    <property type="term" value="P:cytokinin biosynthetic process"/>
    <property type="evidence" value="ECO:0007669"/>
    <property type="project" value="UniProtKB-UniRule"/>
</dbReference>
<dbReference type="Pfam" id="PF03641">
    <property type="entry name" value="Lysine_decarbox"/>
    <property type="match status" value="1"/>
</dbReference>
<gene>
    <name evidence="4" type="ORF">F0L74_25310</name>
</gene>
<sequence length="191" mass="21274">MKSLTVFCGSNTGNHSSYLQACDQLAELLVTRNMELVYGGSHLGLMGRLADAVLSRGGKVTGVIPERLVEKEIAHTGLTMLVVVKTMHERKARMAELCDGFLALPGGIGTIEEIMEVYTWNQLGYHAKPCALLNINGYYDHLNSFLDHMVNARFLREEQRSLLLSGDNIETLIDQMASTKIEFQDKWINGK</sequence>
<dbReference type="Proteomes" id="UP000324611">
    <property type="component" value="Unassembled WGS sequence"/>
</dbReference>
<keyword evidence="3" id="KW-0203">Cytokinin biosynthesis</keyword>
<accession>A0A5B2VKC1</accession>
<evidence type="ECO:0000313" key="5">
    <source>
        <dbReference type="Proteomes" id="UP000324611"/>
    </source>
</evidence>
<proteinExistence type="inferred from homology"/>
<protein>
    <recommendedName>
        <fullName evidence="3">Cytokinin riboside 5'-monophosphate phosphoribohydrolase</fullName>
        <ecNumber evidence="3">3.2.2.n1</ecNumber>
    </recommendedName>
</protein>
<evidence type="ECO:0000256" key="2">
    <source>
        <dbReference type="ARBA" id="ARBA00006763"/>
    </source>
</evidence>